<organism evidence="7 8">
    <name type="scientific">Flavihumibacter solisilvae</name>
    <dbReference type="NCBI Taxonomy" id="1349421"/>
    <lineage>
        <taxon>Bacteria</taxon>
        <taxon>Pseudomonadati</taxon>
        <taxon>Bacteroidota</taxon>
        <taxon>Chitinophagia</taxon>
        <taxon>Chitinophagales</taxon>
        <taxon>Chitinophagaceae</taxon>
        <taxon>Flavihumibacter</taxon>
    </lineage>
</organism>
<dbReference type="EMBL" id="JSVC01000015">
    <property type="protein sequence ID" value="KIC94141.1"/>
    <property type="molecule type" value="Genomic_DNA"/>
</dbReference>
<reference evidence="7 8" key="1">
    <citation type="submission" date="2014-11" db="EMBL/GenBank/DDBJ databases">
        <title>Genome sequence of Flavihumibacter solisilvae 3-3.</title>
        <authorList>
            <person name="Zhou G."/>
            <person name="Li M."/>
            <person name="Wang G."/>
        </authorList>
    </citation>
    <scope>NUCLEOTIDE SEQUENCE [LARGE SCALE GENOMIC DNA]</scope>
    <source>
        <strain evidence="7 8">3-3</strain>
    </source>
</reference>
<evidence type="ECO:0000256" key="2">
    <source>
        <dbReference type="ARBA" id="ARBA00022670"/>
    </source>
</evidence>
<dbReference type="Gene3D" id="3.30.750.44">
    <property type="match status" value="1"/>
</dbReference>
<dbReference type="NCBIfam" id="TIGR00225">
    <property type="entry name" value="prc"/>
    <property type="match status" value="1"/>
</dbReference>
<dbReference type="GO" id="GO:0004175">
    <property type="term" value="F:endopeptidase activity"/>
    <property type="evidence" value="ECO:0007669"/>
    <property type="project" value="TreeGrafter"/>
</dbReference>
<dbReference type="Gene3D" id="3.90.226.10">
    <property type="entry name" value="2-enoyl-CoA Hydratase, Chain A, domain 1"/>
    <property type="match status" value="1"/>
</dbReference>
<name>A0A0C1L3G1_9BACT</name>
<dbReference type="GO" id="GO:0006508">
    <property type="term" value="P:proteolysis"/>
    <property type="evidence" value="ECO:0007669"/>
    <property type="project" value="UniProtKB-KW"/>
</dbReference>
<dbReference type="PROSITE" id="PS50106">
    <property type="entry name" value="PDZ"/>
    <property type="match status" value="1"/>
</dbReference>
<evidence type="ECO:0000256" key="4">
    <source>
        <dbReference type="ARBA" id="ARBA00022825"/>
    </source>
</evidence>
<dbReference type="CDD" id="cd06782">
    <property type="entry name" value="cpPDZ_CPP-like"/>
    <property type="match status" value="1"/>
</dbReference>
<gene>
    <name evidence="7" type="ORF">OI18_14240</name>
</gene>
<dbReference type="OrthoDB" id="9812068at2"/>
<dbReference type="Gene3D" id="2.30.42.10">
    <property type="match status" value="1"/>
</dbReference>
<dbReference type="SUPFAM" id="SSF50156">
    <property type="entry name" value="PDZ domain-like"/>
    <property type="match status" value="1"/>
</dbReference>
<dbReference type="InterPro" id="IPR036034">
    <property type="entry name" value="PDZ_sf"/>
</dbReference>
<evidence type="ECO:0000313" key="7">
    <source>
        <dbReference type="EMBL" id="KIC94141.1"/>
    </source>
</evidence>
<dbReference type="PANTHER" id="PTHR32060">
    <property type="entry name" value="TAIL-SPECIFIC PROTEASE"/>
    <property type="match status" value="1"/>
</dbReference>
<comment type="similarity">
    <text evidence="1 5">Belongs to the peptidase S41A family.</text>
</comment>
<proteinExistence type="inferred from homology"/>
<dbReference type="PANTHER" id="PTHR32060:SF30">
    <property type="entry name" value="CARBOXY-TERMINAL PROCESSING PROTEASE CTPA"/>
    <property type="match status" value="1"/>
</dbReference>
<evidence type="ECO:0000313" key="8">
    <source>
        <dbReference type="Proteomes" id="UP000031408"/>
    </source>
</evidence>
<dbReference type="AlphaFoldDB" id="A0A0C1L3G1"/>
<evidence type="ECO:0000256" key="3">
    <source>
        <dbReference type="ARBA" id="ARBA00022801"/>
    </source>
</evidence>
<comment type="caution">
    <text evidence="7">The sequence shown here is derived from an EMBL/GenBank/DDBJ whole genome shotgun (WGS) entry which is preliminary data.</text>
</comment>
<dbReference type="Pfam" id="PF13180">
    <property type="entry name" value="PDZ_2"/>
    <property type="match status" value="1"/>
</dbReference>
<dbReference type="Pfam" id="PF03572">
    <property type="entry name" value="Peptidase_S41"/>
    <property type="match status" value="1"/>
</dbReference>
<feature type="domain" description="PDZ" evidence="6">
    <location>
        <begin position="93"/>
        <end position="175"/>
    </location>
</feature>
<dbReference type="GO" id="GO:0007165">
    <property type="term" value="P:signal transduction"/>
    <property type="evidence" value="ECO:0007669"/>
    <property type="project" value="TreeGrafter"/>
</dbReference>
<dbReference type="RefSeq" id="WP_039140784.1">
    <property type="nucleotide sequence ID" value="NZ_JSVC01000015.1"/>
</dbReference>
<keyword evidence="2 5" id="KW-0645">Protease</keyword>
<dbReference type="InterPro" id="IPR001478">
    <property type="entry name" value="PDZ"/>
</dbReference>
<evidence type="ECO:0000256" key="1">
    <source>
        <dbReference type="ARBA" id="ARBA00009179"/>
    </source>
</evidence>
<dbReference type="SMART" id="SM00228">
    <property type="entry name" value="PDZ"/>
    <property type="match status" value="1"/>
</dbReference>
<keyword evidence="3 5" id="KW-0378">Hydrolase</keyword>
<dbReference type="InterPro" id="IPR029045">
    <property type="entry name" value="ClpP/crotonase-like_dom_sf"/>
</dbReference>
<dbReference type="CDD" id="cd07560">
    <property type="entry name" value="Peptidase_S41_CPP"/>
    <property type="match status" value="1"/>
</dbReference>
<dbReference type="InterPro" id="IPR004447">
    <property type="entry name" value="Peptidase_S41A"/>
</dbReference>
<dbReference type="GO" id="GO:0030288">
    <property type="term" value="C:outer membrane-bounded periplasmic space"/>
    <property type="evidence" value="ECO:0007669"/>
    <property type="project" value="TreeGrafter"/>
</dbReference>
<dbReference type="SUPFAM" id="SSF52096">
    <property type="entry name" value="ClpP/crotonase"/>
    <property type="match status" value="1"/>
</dbReference>
<keyword evidence="8" id="KW-1185">Reference proteome</keyword>
<accession>A0A0C1L3G1</accession>
<sequence length="530" mass="58922">MNEKKRLQVWLPLLFAVVMIIGMVLGYKLRDNTQTARGIFQFSTKRAPVQEVLDLIMMKYVDKVNTDTLGNDAIQEMLVRLDPHSSFIPAVHLSEVNEDLQGNFQGIGIEFHIFKDTVNVVSVLSGGPSEKAGLAVGDKFIKVADSSVTGTVTSESIKKLLRGPGGSTVSVTMLRSGKLMKFDIQRGIIPLPSLEAAYMANPGTGYIRISKFSETTYEEFMSALEELKNEGLQSLVLDLRGNGGGILGEAIEIADEFLDGDKLIVYTEGNSVPRQEYRARRRGLFEKGKLALLMDEQSASASEVLAGALQDWDRAVVIGRRSFGKGLVQEQYNLSDGSALRLTVARYYTPSGRSIQKPYDKGIDAYDNDILERYQHGDMVNADSNKIAHGKAYKTSGGKVVYGGGGIMPDHFVAADTAILSKALGELYRNNTINNFTYLYYINNSNQIRTYKNAQAFAGNFKWSGRDWSNFVDFSAKDSVSLHSLPERDKVFLQERMKGLLARYRWRNEGYYLVVNEKDAAVKKAIEILK</sequence>
<dbReference type="InterPro" id="IPR005151">
    <property type="entry name" value="Tail-specific_protease"/>
</dbReference>
<dbReference type="STRING" id="1349421.OI18_14240"/>
<evidence type="ECO:0000259" key="6">
    <source>
        <dbReference type="PROSITE" id="PS50106"/>
    </source>
</evidence>
<dbReference type="SMART" id="SM00245">
    <property type="entry name" value="TSPc"/>
    <property type="match status" value="1"/>
</dbReference>
<dbReference type="Proteomes" id="UP000031408">
    <property type="component" value="Unassembled WGS sequence"/>
</dbReference>
<evidence type="ECO:0000256" key="5">
    <source>
        <dbReference type="RuleBase" id="RU004404"/>
    </source>
</evidence>
<keyword evidence="4 5" id="KW-0720">Serine protease</keyword>
<protein>
    <submittedName>
        <fullName evidence="7">Carboxyl-terminal protease</fullName>
    </submittedName>
</protein>
<dbReference type="GO" id="GO:0008236">
    <property type="term" value="F:serine-type peptidase activity"/>
    <property type="evidence" value="ECO:0007669"/>
    <property type="project" value="UniProtKB-KW"/>
</dbReference>